<organism evidence="19 20">
    <name type="scientific">Dinothrombium tinctorium</name>
    <dbReference type="NCBI Taxonomy" id="1965070"/>
    <lineage>
        <taxon>Eukaryota</taxon>
        <taxon>Metazoa</taxon>
        <taxon>Ecdysozoa</taxon>
        <taxon>Arthropoda</taxon>
        <taxon>Chelicerata</taxon>
        <taxon>Arachnida</taxon>
        <taxon>Acari</taxon>
        <taxon>Acariformes</taxon>
        <taxon>Trombidiformes</taxon>
        <taxon>Prostigmata</taxon>
        <taxon>Anystina</taxon>
        <taxon>Parasitengona</taxon>
        <taxon>Trombidioidea</taxon>
        <taxon>Trombidiidae</taxon>
        <taxon>Dinothrombium</taxon>
    </lineage>
</organism>
<gene>
    <name evidence="19" type="ORF">B4U79_12060</name>
</gene>
<dbReference type="InterPro" id="IPR055114">
    <property type="entry name" value="Med14_RM6"/>
</dbReference>
<dbReference type="Proteomes" id="UP000285301">
    <property type="component" value="Unassembled WGS sequence"/>
</dbReference>
<dbReference type="GO" id="GO:0070847">
    <property type="term" value="C:core mediator complex"/>
    <property type="evidence" value="ECO:0007669"/>
    <property type="project" value="TreeGrafter"/>
</dbReference>
<feature type="domain" description="Mediator of RNA polymerase II transcription subunit 14 RM3" evidence="16">
    <location>
        <begin position="283"/>
        <end position="389"/>
    </location>
</feature>
<sequence length="1414" mass="158891">MAFGETINAVQTLQNRQLVGTVSLARLIDFSIQRTYHELIVLTELLPSFQLPAAVEVLTLGTYSRMPTCIRDRIVPLESIAPQEKRATLQRLDYIIQQRLVSSFLPSQMRNLKIEYGRVIFNVEHEFELTLTTMGENHYWRVLQIEILVEDKETGEGRDLVHPLQIAFLQHLVQSRLTDNIRPLFDAYNSFCLSLQLEVLHAQSIRLSRERLGDFIRVEDYTPGKRLYLAYWRDYISDNKVGCKIYLEIDNQDSSKPLQVSHFPELSEQGTSFANQAIKLSIEKLLIHSTHERSREKLSSLQQELQKLNVGECILAGSPPTLQISFLKLCMLSEKLFISVDSLTGSFLAHIPLFDDCSIVDELLQVLKKDVSKTLPYFKKLRTFVLKERYKKTVEMLPVQAKESLPFSLTIDDPIINSSASKLYLQFCRHHKNYLLVLFEELPDSNINPRYFLLSVEQVSLDSVEHQPPFEIELPKTYLQLNSIFEIDISSIVRSKENSSAYSDSLSEKRKLITNDTFESTKKVKNPGFFIPEFAHLITFCEEKLAYGALSCELQDRKICHQIRSSEEPVCSHFVDIIQLQGKSSKIWLVALNFSNFPLPSQSVKEHSSHGVVYLMYDFTNGSQSQIKQMVDELLEDWAAIAKLYEVVDDFAPLFNTISATNFVEVKSYSYKKLVLGYGSNKNYTVSIRWKATDNMKEQRERRREGRYHLGFGIAGAVQSSNNPHVIVSTQLQHEFNQHLSIAALIQNLNATLNPLLTIQNLTSIPLLGVLNSRPQVPVQTFTIVPQSSTHIRLLYRNTYCVDVILQMDDLVAIRDGAYSLFDKGKVLEELTPIQGLKAFLNKFVDRSATQMRRLSQTEDDNPPSPITQFESVEAYLFQTGQTKTASPLNIQQSSDSSLLSSVNTSNIRPLHQQLNPSAMGSNPNTPASPHASMLTQTGYVASPNTVFPLSSPPSHGLPTIPQSAQSQITPSPSIQAVAHPEPSPANIFGGNSPGNPLHAPSPSFLPTPSPSAPTSSHLQSPASNFIAGGGQSTHDPNVNSPFQPHLSMPSPHSAPWPGSPSIPRPSPSRPHGSAQSPVGGSQNIGLGTSPQTNISQHYQQHVQGQHIAMHSTRLLPQRSWAAAIPTLLTHQGFENMCKPHAPVEGVGIAQVPHNNSVYSALSQLERFLGCVFMRRNLQRVIQPDENFTLIRTAEPGIIQFKNETMQFKISLHPTTMQSLHMKIIPVPDINSQWMSEELEILERFFESKVACAPYKPNAFLAYGRLLNTPIKILQDCIQLMRMEMFPERNSVWTIQWCLTIPPSAQIMLGSPGMSAVCLYKNTTMLFFLQFTRVSMNLPVGVEPKTIVVPFVYDITRNTLQVAGERRDPGFASTNPTLGLINSHLSRYAEYNMQSAECCIFPAIRDIVMSDTIP</sequence>
<dbReference type="Pfam" id="PF25067">
    <property type="entry name" value="RM5_Med14"/>
    <property type="match status" value="1"/>
</dbReference>
<keyword evidence="5 10" id="KW-0805">Transcription regulation</keyword>
<evidence type="ECO:0000259" key="14">
    <source>
        <dbReference type="Pfam" id="PF22983"/>
    </source>
</evidence>
<evidence type="ECO:0000259" key="15">
    <source>
        <dbReference type="Pfam" id="PF22984"/>
    </source>
</evidence>
<evidence type="ECO:0000256" key="3">
    <source>
        <dbReference type="ARBA" id="ARBA00019619"/>
    </source>
</evidence>
<evidence type="ECO:0000256" key="1">
    <source>
        <dbReference type="ARBA" id="ARBA00004123"/>
    </source>
</evidence>
<reference evidence="19 20" key="1">
    <citation type="journal article" date="2018" name="Gigascience">
        <title>Genomes of trombidid mites reveal novel predicted allergens and laterally-transferred genes associated with secondary metabolism.</title>
        <authorList>
            <person name="Dong X."/>
            <person name="Chaisiri K."/>
            <person name="Xia D."/>
            <person name="Armstrong S.D."/>
            <person name="Fang Y."/>
            <person name="Donnelly M.J."/>
            <person name="Kadowaki T."/>
            <person name="McGarry J.W."/>
            <person name="Darby A.C."/>
            <person name="Makepeace B.L."/>
        </authorList>
    </citation>
    <scope>NUCLEOTIDE SEQUENCE [LARGE SCALE GENOMIC DNA]</scope>
    <source>
        <strain evidence="19">UoL-WK</strain>
    </source>
</reference>
<dbReference type="InterPro" id="IPR056879">
    <property type="entry name" value="RM3_Med14"/>
</dbReference>
<accession>A0A3S3PUC7</accession>
<comment type="function">
    <text evidence="10">Component of the Mediator complex, a coactivator involved in the regulated transcription of nearly all RNA polymerase II-dependent genes. Mediator functions as a bridge to convey information from gene-specific regulatory proteins to the basal RNA polymerase II transcription machinery. Mediator is recruited to promoters by direct interactions with regulatory proteins and serves as a scaffold for the assembly of a functional preinitiation complex with RNA polymerase II and the general transcription factors.</text>
</comment>
<evidence type="ECO:0000313" key="20">
    <source>
        <dbReference type="Proteomes" id="UP000285301"/>
    </source>
</evidence>
<feature type="region of interest" description="Disordered" evidence="11">
    <location>
        <begin position="945"/>
        <end position="1093"/>
    </location>
</feature>
<keyword evidence="8 10" id="KW-0539">Nucleus</keyword>
<dbReference type="STRING" id="1965070.A0A3S3PUC7"/>
<evidence type="ECO:0000259" key="13">
    <source>
        <dbReference type="Pfam" id="PF22981"/>
    </source>
</evidence>
<comment type="caution">
    <text evidence="19">The sequence shown here is derived from an EMBL/GenBank/DDBJ whole genome shotgun (WGS) entry which is preliminary data.</text>
</comment>
<comment type="subcellular location">
    <subcellularLocation>
        <location evidence="1 10">Nucleus</location>
    </subcellularLocation>
</comment>
<dbReference type="InterPro" id="IPR055113">
    <property type="entry name" value="Med14_RM2"/>
</dbReference>
<dbReference type="InterPro" id="IPR013947">
    <property type="entry name" value="Mediator_Med14"/>
</dbReference>
<evidence type="ECO:0000259" key="16">
    <source>
        <dbReference type="Pfam" id="PF25065"/>
    </source>
</evidence>
<dbReference type="Pfam" id="PF22984">
    <property type="entry name" value="RM6_Med14"/>
    <property type="match status" value="1"/>
</dbReference>
<dbReference type="Pfam" id="PF25065">
    <property type="entry name" value="RM3_Med14"/>
    <property type="match status" value="1"/>
</dbReference>
<comment type="similarity">
    <text evidence="2 10">Belongs to the Mediator complex subunit 14 family.</text>
</comment>
<keyword evidence="20" id="KW-1185">Reference proteome</keyword>
<name>A0A3S3PUC7_9ACAR</name>
<evidence type="ECO:0000259" key="12">
    <source>
        <dbReference type="Pfam" id="PF08638"/>
    </source>
</evidence>
<dbReference type="Pfam" id="PF08638">
    <property type="entry name" value="Med14"/>
    <property type="match status" value="1"/>
</dbReference>
<keyword evidence="7 10" id="KW-0804">Transcription</keyword>
<evidence type="ECO:0000256" key="9">
    <source>
        <dbReference type="ARBA" id="ARBA00032007"/>
    </source>
</evidence>
<dbReference type="GO" id="GO:0016592">
    <property type="term" value="C:mediator complex"/>
    <property type="evidence" value="ECO:0007669"/>
    <property type="project" value="UniProtKB-UniRule"/>
</dbReference>
<evidence type="ECO:0000259" key="18">
    <source>
        <dbReference type="Pfam" id="PF25069"/>
    </source>
</evidence>
<dbReference type="Pfam" id="PF22983">
    <property type="entry name" value="RM8_Med14"/>
    <property type="match status" value="1"/>
</dbReference>
<evidence type="ECO:0000256" key="7">
    <source>
        <dbReference type="ARBA" id="ARBA00023163"/>
    </source>
</evidence>
<feature type="domain" description="Mediator of RNA polymerase II transcription subunit 14 C-terminal" evidence="18">
    <location>
        <begin position="1267"/>
        <end position="1413"/>
    </location>
</feature>
<evidence type="ECO:0000256" key="10">
    <source>
        <dbReference type="RuleBase" id="RU365082"/>
    </source>
</evidence>
<evidence type="ECO:0000313" key="19">
    <source>
        <dbReference type="EMBL" id="RWS16530.1"/>
    </source>
</evidence>
<dbReference type="GO" id="GO:0006357">
    <property type="term" value="P:regulation of transcription by RNA polymerase II"/>
    <property type="evidence" value="ECO:0007669"/>
    <property type="project" value="InterPro"/>
</dbReference>
<evidence type="ECO:0000256" key="2">
    <source>
        <dbReference type="ARBA" id="ARBA00007813"/>
    </source>
</evidence>
<evidence type="ECO:0000256" key="6">
    <source>
        <dbReference type="ARBA" id="ARBA00023159"/>
    </source>
</evidence>
<keyword evidence="6 10" id="KW-0010">Activator</keyword>
<evidence type="ECO:0000256" key="11">
    <source>
        <dbReference type="SAM" id="MobiDB-lite"/>
    </source>
</evidence>
<feature type="domain" description="Mediator of RNA polymerase II transcription subunit 14 RM2" evidence="13">
    <location>
        <begin position="209"/>
        <end position="279"/>
    </location>
</feature>
<dbReference type="EMBL" id="NCKU01000216">
    <property type="protein sequence ID" value="RWS16530.1"/>
    <property type="molecule type" value="Genomic_DNA"/>
</dbReference>
<evidence type="ECO:0000256" key="5">
    <source>
        <dbReference type="ARBA" id="ARBA00023015"/>
    </source>
</evidence>
<feature type="domain" description="Mediator of RNA polymerase II transcription subunit 14 RM5" evidence="17">
    <location>
        <begin position="578"/>
        <end position="622"/>
    </location>
</feature>
<proteinExistence type="inferred from homology"/>
<evidence type="ECO:0000259" key="17">
    <source>
        <dbReference type="Pfam" id="PF25067"/>
    </source>
</evidence>
<dbReference type="InterPro" id="IPR055107">
    <property type="entry name" value="Med14_RM8"/>
</dbReference>
<dbReference type="OrthoDB" id="205099at2759"/>
<feature type="compositionally biased region" description="Pro residues" evidence="11">
    <location>
        <begin position="1053"/>
        <end position="1069"/>
    </location>
</feature>
<dbReference type="InterPro" id="IPR056877">
    <property type="entry name" value="Med14_C"/>
</dbReference>
<evidence type="ECO:0000256" key="8">
    <source>
        <dbReference type="ARBA" id="ARBA00023242"/>
    </source>
</evidence>
<dbReference type="Pfam" id="PF22981">
    <property type="entry name" value="RM2_Med14"/>
    <property type="match status" value="1"/>
</dbReference>
<feature type="domain" description="Mediator of RNA polymerase II transcription subunit 14 RM8" evidence="14">
    <location>
        <begin position="1178"/>
        <end position="1251"/>
    </location>
</feature>
<dbReference type="GO" id="GO:0003712">
    <property type="term" value="F:transcription coregulator activity"/>
    <property type="evidence" value="ECO:0007669"/>
    <property type="project" value="UniProtKB-UniRule"/>
</dbReference>
<dbReference type="PANTHER" id="PTHR12809:SF2">
    <property type="entry name" value="MEDIATOR OF RNA POLYMERASE II TRANSCRIPTION SUBUNIT 14"/>
    <property type="match status" value="1"/>
</dbReference>
<feature type="region of interest" description="Disordered" evidence="11">
    <location>
        <begin position="913"/>
        <end position="933"/>
    </location>
</feature>
<dbReference type="Pfam" id="PF25069">
    <property type="entry name" value="Med14_C"/>
    <property type="match status" value="1"/>
</dbReference>
<dbReference type="InterPro" id="IPR055122">
    <property type="entry name" value="Med14_N"/>
</dbReference>
<feature type="domain" description="Mediator complex subunit MED14 N-terminal" evidence="12">
    <location>
        <begin position="46"/>
        <end position="134"/>
    </location>
</feature>
<feature type="compositionally biased region" description="Polar residues" evidence="11">
    <location>
        <begin position="961"/>
        <end position="975"/>
    </location>
</feature>
<protein>
    <recommendedName>
        <fullName evidence="3 10">Mediator of RNA polymerase II transcription subunit 14</fullName>
    </recommendedName>
    <alternativeName>
        <fullName evidence="9 10">Mediator complex subunit 14</fullName>
    </alternativeName>
</protein>
<comment type="subunit">
    <text evidence="10">Component of the Mediator complex.</text>
</comment>
<dbReference type="InterPro" id="IPR056878">
    <property type="entry name" value="RM5_Med14"/>
</dbReference>
<keyword evidence="4" id="KW-0677">Repeat</keyword>
<evidence type="ECO:0000256" key="4">
    <source>
        <dbReference type="ARBA" id="ARBA00022737"/>
    </source>
</evidence>
<feature type="compositionally biased region" description="Polar residues" evidence="11">
    <location>
        <begin position="1075"/>
        <end position="1093"/>
    </location>
</feature>
<feature type="domain" description="Mediator of RNA polymerase II transcription subunit 14 RM6" evidence="15">
    <location>
        <begin position="662"/>
        <end position="739"/>
    </location>
</feature>
<feature type="compositionally biased region" description="Polar residues" evidence="11">
    <location>
        <begin position="1033"/>
        <end position="1043"/>
    </location>
</feature>
<dbReference type="PANTHER" id="PTHR12809">
    <property type="entry name" value="MEDIATOR COMPLEX SUBUNIT"/>
    <property type="match status" value="1"/>
</dbReference>